<evidence type="ECO:0000313" key="3">
    <source>
        <dbReference type="EMBL" id="KFM82554.1"/>
    </source>
</evidence>
<feature type="domain" description="MADF" evidence="2">
    <location>
        <begin position="3"/>
        <end position="90"/>
    </location>
</feature>
<dbReference type="InterPro" id="IPR006578">
    <property type="entry name" value="MADF-dom"/>
</dbReference>
<dbReference type="EMBL" id="KK122350">
    <property type="protein sequence ID" value="KFM82554.1"/>
    <property type="molecule type" value="Genomic_DNA"/>
</dbReference>
<evidence type="ECO:0000313" key="4">
    <source>
        <dbReference type="Proteomes" id="UP000054359"/>
    </source>
</evidence>
<feature type="region of interest" description="Disordered" evidence="1">
    <location>
        <begin position="95"/>
        <end position="142"/>
    </location>
</feature>
<dbReference type="PROSITE" id="PS51029">
    <property type="entry name" value="MADF"/>
    <property type="match status" value="1"/>
</dbReference>
<dbReference type="Proteomes" id="UP000054359">
    <property type="component" value="Unassembled WGS sequence"/>
</dbReference>
<dbReference type="AlphaFoldDB" id="A0A087UYW5"/>
<dbReference type="PANTHER" id="PTHR12243:SF67">
    <property type="entry name" value="COREPRESSOR OF PANGOLIN, ISOFORM A-RELATED"/>
    <property type="match status" value="1"/>
</dbReference>
<dbReference type="InterPro" id="IPR004210">
    <property type="entry name" value="BESS_motif"/>
</dbReference>
<dbReference type="Pfam" id="PF02944">
    <property type="entry name" value="BESS"/>
    <property type="match status" value="1"/>
</dbReference>
<dbReference type="STRING" id="407821.A0A087UYW5"/>
<accession>A0A087UYW5</accession>
<proteinExistence type="predicted"/>
<dbReference type="OrthoDB" id="6515516at2759"/>
<evidence type="ECO:0000256" key="1">
    <source>
        <dbReference type="SAM" id="MobiDB-lite"/>
    </source>
</evidence>
<reference evidence="3 4" key="1">
    <citation type="submission" date="2013-11" db="EMBL/GenBank/DDBJ databases">
        <title>Genome sequencing of Stegodyphus mimosarum.</title>
        <authorList>
            <person name="Bechsgaard J."/>
        </authorList>
    </citation>
    <scope>NUCLEOTIDE SEQUENCE [LARGE SCALE GENOMIC DNA]</scope>
</reference>
<dbReference type="OMA" id="IDERCIT"/>
<keyword evidence="4" id="KW-1185">Reference proteome</keyword>
<dbReference type="GO" id="GO:0003677">
    <property type="term" value="F:DNA binding"/>
    <property type="evidence" value="ECO:0007669"/>
    <property type="project" value="InterPro"/>
</dbReference>
<name>A0A087UYW5_STEMI</name>
<feature type="non-terminal residue" evidence="3">
    <location>
        <position position="224"/>
    </location>
</feature>
<feature type="compositionally biased region" description="Basic and acidic residues" evidence="1">
    <location>
        <begin position="95"/>
        <end position="104"/>
    </location>
</feature>
<gene>
    <name evidence="3" type="ORF">X975_01379</name>
</gene>
<protein>
    <submittedName>
        <fullName evidence="3">Transcription factor Adf-1</fullName>
    </submittedName>
</protein>
<dbReference type="PANTHER" id="PTHR12243">
    <property type="entry name" value="MADF DOMAIN TRANSCRIPTION FACTOR"/>
    <property type="match status" value="1"/>
</dbReference>
<dbReference type="Pfam" id="PF10545">
    <property type="entry name" value="MADF_DNA_bdg"/>
    <property type="match status" value="1"/>
</dbReference>
<dbReference type="SMART" id="SM00595">
    <property type="entry name" value="MADF"/>
    <property type="match status" value="1"/>
</dbReference>
<organism evidence="3 4">
    <name type="scientific">Stegodyphus mimosarum</name>
    <name type="common">African social velvet spider</name>
    <dbReference type="NCBI Taxonomy" id="407821"/>
    <lineage>
        <taxon>Eukaryota</taxon>
        <taxon>Metazoa</taxon>
        <taxon>Ecdysozoa</taxon>
        <taxon>Arthropoda</taxon>
        <taxon>Chelicerata</taxon>
        <taxon>Arachnida</taxon>
        <taxon>Araneae</taxon>
        <taxon>Araneomorphae</taxon>
        <taxon>Entelegynae</taxon>
        <taxon>Eresoidea</taxon>
        <taxon>Eresidae</taxon>
        <taxon>Stegodyphus</taxon>
    </lineage>
</organism>
<sequence>MEAFIDKVKSYPCLWDVDNPGYKDFEVMEKAWMQVASSTNFPDSKAAKMQWKKLRDNFREALKRQKDSKSGGGRMWRYQQQMEFLIPYMQSKTQDFREDSDRTSGDGNEIVPYLEDSSYKRSSSSFDPSVDEEGNDSVSSLPRRKRKLGAASYFDEQKNEKEDRDFNRNAIVPGNALLDFFSSMYNTTEELPPHLQIQVKRKVFEIVTEAEETALVFQQQQQEY</sequence>
<dbReference type="InterPro" id="IPR039353">
    <property type="entry name" value="TF_Adf1"/>
</dbReference>
<evidence type="ECO:0000259" key="2">
    <source>
        <dbReference type="PROSITE" id="PS51029"/>
    </source>
</evidence>